<dbReference type="PANTHER" id="PTHR21666">
    <property type="entry name" value="PEPTIDASE-RELATED"/>
    <property type="match status" value="1"/>
</dbReference>
<dbReference type="AlphaFoldDB" id="A0A6S6S3G6"/>
<dbReference type="Gene3D" id="2.70.70.10">
    <property type="entry name" value="Glucose Permease (Domain IIA)"/>
    <property type="match status" value="1"/>
</dbReference>
<dbReference type="InterPro" id="IPR050570">
    <property type="entry name" value="Cell_wall_metabolism_enzyme"/>
</dbReference>
<proteinExistence type="predicted"/>
<keyword evidence="1" id="KW-0732">Signal</keyword>
<dbReference type="SUPFAM" id="SSF51261">
    <property type="entry name" value="Duplicated hybrid motif"/>
    <property type="match status" value="1"/>
</dbReference>
<evidence type="ECO:0000313" key="3">
    <source>
        <dbReference type="EMBL" id="CAA6800816.1"/>
    </source>
</evidence>
<feature type="domain" description="M23ase beta-sheet core" evidence="2">
    <location>
        <begin position="168"/>
        <end position="262"/>
    </location>
</feature>
<dbReference type="PANTHER" id="PTHR21666:SF289">
    <property type="entry name" value="L-ALA--D-GLU ENDOPEPTIDASE"/>
    <property type="match status" value="1"/>
</dbReference>
<dbReference type="Pfam" id="PF01551">
    <property type="entry name" value="Peptidase_M23"/>
    <property type="match status" value="1"/>
</dbReference>
<evidence type="ECO:0000256" key="1">
    <source>
        <dbReference type="ARBA" id="ARBA00022729"/>
    </source>
</evidence>
<dbReference type="EMBL" id="CACVAW010000004">
    <property type="protein sequence ID" value="CAA6800816.1"/>
    <property type="molecule type" value="Genomic_DNA"/>
</dbReference>
<accession>A0A6S6S3G6</accession>
<reference evidence="3" key="1">
    <citation type="submission" date="2020-01" db="EMBL/GenBank/DDBJ databases">
        <authorList>
            <person name="Meier V. D."/>
            <person name="Meier V D."/>
        </authorList>
    </citation>
    <scope>NUCLEOTIDE SEQUENCE</scope>
    <source>
        <strain evidence="3">HLG_WM_MAG_12</strain>
    </source>
</reference>
<dbReference type="InterPro" id="IPR011055">
    <property type="entry name" value="Dup_hybrid_motif"/>
</dbReference>
<dbReference type="GO" id="GO:0004222">
    <property type="term" value="F:metalloendopeptidase activity"/>
    <property type="evidence" value="ECO:0007669"/>
    <property type="project" value="TreeGrafter"/>
</dbReference>
<gene>
    <name evidence="3" type="ORF">HELGO_WM10992</name>
</gene>
<name>A0A6S6S3G6_9BACT</name>
<protein>
    <submittedName>
        <fullName evidence="3">Cell wall endopeptidase, family M23/M37</fullName>
    </submittedName>
</protein>
<dbReference type="CDD" id="cd12797">
    <property type="entry name" value="M23_peptidase"/>
    <property type="match status" value="1"/>
</dbReference>
<sequence length="275" mass="30865">MNKLLLILLFCYYLNAVDKKINVENGTVYFLKTEKIVDGRVEIGKKSIAFIPYNDSEMLAIIPFDYKSSLGEVCAKVFSGAKELETLVFNVKKGKYKEENLTVSSKHVTLPSKELRKRTSKEYADAYKIYNKVTKKNYLKKKFALPMSTKTTSEYGNARVFNGKIARYHSGVDFRAKVGSIVKVVNDGKVVLVDNRYYAGGSVIVDHGYGVYSCYFHLSGFDVSVGDVVRRGEIIARSGKSGRVTGPHLHLSFKVHGVSVSPLHFMDKFNNLVLN</sequence>
<evidence type="ECO:0000259" key="2">
    <source>
        <dbReference type="Pfam" id="PF01551"/>
    </source>
</evidence>
<dbReference type="InterPro" id="IPR016047">
    <property type="entry name" value="M23ase_b-sheet_dom"/>
</dbReference>
<organism evidence="3">
    <name type="scientific">uncultured Campylobacterales bacterium</name>
    <dbReference type="NCBI Taxonomy" id="352960"/>
    <lineage>
        <taxon>Bacteria</taxon>
        <taxon>Pseudomonadati</taxon>
        <taxon>Campylobacterota</taxon>
        <taxon>Epsilonproteobacteria</taxon>
        <taxon>Campylobacterales</taxon>
        <taxon>environmental samples</taxon>
    </lineage>
</organism>